<feature type="transmembrane region" description="Helical" evidence="1">
    <location>
        <begin position="50"/>
        <end position="72"/>
    </location>
</feature>
<reference evidence="2" key="2">
    <citation type="submission" date="2020-11" db="EMBL/GenBank/DDBJ databases">
        <authorList>
            <person name="McCartney M.A."/>
            <person name="Auch B."/>
            <person name="Kono T."/>
            <person name="Mallez S."/>
            <person name="Becker A."/>
            <person name="Gohl D.M."/>
            <person name="Silverstein K.A.T."/>
            <person name="Koren S."/>
            <person name="Bechman K.B."/>
            <person name="Herman A."/>
            <person name="Abrahante J.E."/>
            <person name="Garbe J."/>
        </authorList>
    </citation>
    <scope>NUCLEOTIDE SEQUENCE</scope>
    <source>
        <strain evidence="2">Duluth1</strain>
        <tissue evidence="2">Whole animal</tissue>
    </source>
</reference>
<evidence type="ECO:0000313" key="2">
    <source>
        <dbReference type="EMBL" id="KAH3835489.1"/>
    </source>
</evidence>
<proteinExistence type="predicted"/>
<accession>A0A9D4K9N5</accession>
<gene>
    <name evidence="2" type="ORF">DPMN_108840</name>
</gene>
<keyword evidence="1" id="KW-0812">Transmembrane</keyword>
<feature type="transmembrane region" description="Helical" evidence="1">
    <location>
        <begin position="20"/>
        <end position="38"/>
    </location>
</feature>
<comment type="caution">
    <text evidence="2">The sequence shown here is derived from an EMBL/GenBank/DDBJ whole genome shotgun (WGS) entry which is preliminary data.</text>
</comment>
<dbReference type="EMBL" id="JAIWYP010000004">
    <property type="protein sequence ID" value="KAH3835489.1"/>
    <property type="molecule type" value="Genomic_DNA"/>
</dbReference>
<protein>
    <submittedName>
        <fullName evidence="2">Uncharacterized protein</fullName>
    </submittedName>
</protein>
<organism evidence="2 3">
    <name type="scientific">Dreissena polymorpha</name>
    <name type="common">Zebra mussel</name>
    <name type="synonym">Mytilus polymorpha</name>
    <dbReference type="NCBI Taxonomy" id="45954"/>
    <lineage>
        <taxon>Eukaryota</taxon>
        <taxon>Metazoa</taxon>
        <taxon>Spiralia</taxon>
        <taxon>Lophotrochozoa</taxon>
        <taxon>Mollusca</taxon>
        <taxon>Bivalvia</taxon>
        <taxon>Autobranchia</taxon>
        <taxon>Heteroconchia</taxon>
        <taxon>Euheterodonta</taxon>
        <taxon>Imparidentia</taxon>
        <taxon>Neoheterodontei</taxon>
        <taxon>Myida</taxon>
        <taxon>Dreissenoidea</taxon>
        <taxon>Dreissenidae</taxon>
        <taxon>Dreissena</taxon>
    </lineage>
</organism>
<sequence>MRLFSVIFLNILNRVRISIGVMEVLLMILFGLLGLALGEDQYEEYECDSAANASVGYVLLITCLLVHLALTFRQERAF</sequence>
<keyword evidence="3" id="KW-1185">Reference proteome</keyword>
<dbReference type="AlphaFoldDB" id="A0A9D4K9N5"/>
<name>A0A9D4K9N5_DREPO</name>
<keyword evidence="1" id="KW-1133">Transmembrane helix</keyword>
<dbReference type="Proteomes" id="UP000828390">
    <property type="component" value="Unassembled WGS sequence"/>
</dbReference>
<evidence type="ECO:0000256" key="1">
    <source>
        <dbReference type="SAM" id="Phobius"/>
    </source>
</evidence>
<keyword evidence="1" id="KW-0472">Membrane</keyword>
<evidence type="ECO:0000313" key="3">
    <source>
        <dbReference type="Proteomes" id="UP000828390"/>
    </source>
</evidence>
<reference evidence="2" key="1">
    <citation type="journal article" date="2019" name="bioRxiv">
        <title>The Genome of the Zebra Mussel, Dreissena polymorpha: A Resource for Invasive Species Research.</title>
        <authorList>
            <person name="McCartney M.A."/>
            <person name="Auch B."/>
            <person name="Kono T."/>
            <person name="Mallez S."/>
            <person name="Zhang Y."/>
            <person name="Obille A."/>
            <person name="Becker A."/>
            <person name="Abrahante J.E."/>
            <person name="Garbe J."/>
            <person name="Badalamenti J.P."/>
            <person name="Herman A."/>
            <person name="Mangelson H."/>
            <person name="Liachko I."/>
            <person name="Sullivan S."/>
            <person name="Sone E.D."/>
            <person name="Koren S."/>
            <person name="Silverstein K.A.T."/>
            <person name="Beckman K.B."/>
            <person name="Gohl D.M."/>
        </authorList>
    </citation>
    <scope>NUCLEOTIDE SEQUENCE</scope>
    <source>
        <strain evidence="2">Duluth1</strain>
        <tissue evidence="2">Whole animal</tissue>
    </source>
</reference>